<evidence type="ECO:0000256" key="4">
    <source>
        <dbReference type="ARBA" id="ARBA00023298"/>
    </source>
</evidence>
<evidence type="ECO:0000313" key="7">
    <source>
        <dbReference type="Proteomes" id="UP001374579"/>
    </source>
</evidence>
<accession>A0AAN9AK26</accession>
<dbReference type="EMBL" id="JBAMIC010004070">
    <property type="protein sequence ID" value="KAK7088406.1"/>
    <property type="molecule type" value="Genomic_DNA"/>
</dbReference>
<comment type="caution">
    <text evidence="6">The sequence shown here is derived from an EMBL/GenBank/DDBJ whole genome shotgun (WGS) entry which is preliminary data.</text>
</comment>
<protein>
    <submittedName>
        <fullName evidence="6">Uncharacterized protein</fullName>
    </submittedName>
</protein>
<dbReference type="GO" id="GO:0042151">
    <property type="term" value="C:nematocyst"/>
    <property type="evidence" value="ECO:0007669"/>
    <property type="project" value="UniProtKB-SubCell"/>
</dbReference>
<dbReference type="PANTHER" id="PTHR40388:SF1">
    <property type="entry name" value="BRYOPORIN"/>
    <property type="match status" value="1"/>
</dbReference>
<reference evidence="6 7" key="1">
    <citation type="submission" date="2024-02" db="EMBL/GenBank/DDBJ databases">
        <title>Chromosome-scale genome assembly of the rough periwinkle Littorina saxatilis.</title>
        <authorList>
            <person name="De Jode A."/>
            <person name="Faria R."/>
            <person name="Formenti G."/>
            <person name="Sims Y."/>
            <person name="Smith T.P."/>
            <person name="Tracey A."/>
            <person name="Wood J.M.D."/>
            <person name="Zagrodzka Z.B."/>
            <person name="Johannesson K."/>
            <person name="Butlin R.K."/>
            <person name="Leder E.H."/>
        </authorList>
    </citation>
    <scope>NUCLEOTIDE SEQUENCE [LARGE SCALE GENOMIC DNA]</scope>
    <source>
        <strain evidence="6">Snail1</strain>
        <tissue evidence="6">Muscle</tissue>
    </source>
</reference>
<name>A0AAN9AK26_9CAEN</name>
<keyword evidence="4" id="KW-0472">Membrane</keyword>
<organism evidence="6 7">
    <name type="scientific">Littorina saxatilis</name>
    <dbReference type="NCBI Taxonomy" id="31220"/>
    <lineage>
        <taxon>Eukaryota</taxon>
        <taxon>Metazoa</taxon>
        <taxon>Spiralia</taxon>
        <taxon>Lophotrochozoa</taxon>
        <taxon>Mollusca</taxon>
        <taxon>Gastropoda</taxon>
        <taxon>Caenogastropoda</taxon>
        <taxon>Littorinimorpha</taxon>
        <taxon>Littorinoidea</taxon>
        <taxon>Littorinidae</taxon>
        <taxon>Littorina</taxon>
    </lineage>
</organism>
<gene>
    <name evidence="6" type="ORF">V1264_022330</name>
</gene>
<dbReference type="AlphaFoldDB" id="A0AAN9AK26"/>
<dbReference type="InterPro" id="IPR015926">
    <property type="entry name" value="Cytolysin/lectin"/>
</dbReference>
<sequence length="249" mass="28214">MSANLEVMNNSTESFTASADQADLQRLLRPRRRFTATYAAGDLAILHEMDEEVRRRVNTFGYGRPSAPVSSNSLDASYFTQNWYRVQCFIEVENDTGYALSDPNVSLKGGELSMLPRSILPHQRDVTMSRCSYRIFGGSSGVVSWLIEPLQRRLVVMWSVPFSLIFYKNKLAVGLTPAASKKDYAERDNWFYKMYNGDVDGVLSDFQSKEYGRTIQPIHVENETARLSIEGSMTDGYKAHVRIAFRSTS</sequence>
<evidence type="ECO:0000313" key="6">
    <source>
        <dbReference type="EMBL" id="KAK7088406.1"/>
    </source>
</evidence>
<dbReference type="PANTHER" id="PTHR40388">
    <property type="entry name" value="BRYOPORIN"/>
    <property type="match status" value="1"/>
</dbReference>
<keyword evidence="5" id="KW-0166">Nematocyst</keyword>
<keyword evidence="4" id="KW-1053">Target membrane</keyword>
<dbReference type="GO" id="GO:0044218">
    <property type="term" value="C:other organism cell membrane"/>
    <property type="evidence" value="ECO:0007669"/>
    <property type="project" value="UniProtKB-KW"/>
</dbReference>
<comment type="subcellular location">
    <subcellularLocation>
        <location evidence="2">Nematocyst</location>
    </subcellularLocation>
    <subcellularLocation>
        <location evidence="1">Target cell membrane</location>
    </subcellularLocation>
</comment>
<evidence type="ECO:0000256" key="2">
    <source>
        <dbReference type="ARBA" id="ARBA00004532"/>
    </source>
</evidence>
<dbReference type="Gene3D" id="2.60.270.20">
    <property type="entry name" value="Cytolysin/lectin"/>
    <property type="match status" value="1"/>
</dbReference>
<evidence type="ECO:0000256" key="3">
    <source>
        <dbReference type="ARBA" id="ARBA00022537"/>
    </source>
</evidence>
<dbReference type="InterPro" id="IPR050677">
    <property type="entry name" value="Actinoporin_PFT"/>
</dbReference>
<dbReference type="SUPFAM" id="SSF63724">
    <property type="entry name" value="Cytolysin/lectin"/>
    <property type="match status" value="1"/>
</dbReference>
<evidence type="ECO:0000256" key="5">
    <source>
        <dbReference type="ARBA" id="ARBA00023331"/>
    </source>
</evidence>
<dbReference type="Proteomes" id="UP001374579">
    <property type="component" value="Unassembled WGS sequence"/>
</dbReference>
<keyword evidence="3" id="KW-1052">Target cell membrane</keyword>
<evidence type="ECO:0000256" key="1">
    <source>
        <dbReference type="ARBA" id="ARBA00004175"/>
    </source>
</evidence>
<proteinExistence type="predicted"/>
<keyword evidence="7" id="KW-1185">Reference proteome</keyword>